<keyword evidence="6" id="KW-0012">Acyltransferase</keyword>
<dbReference type="InterPro" id="IPR016181">
    <property type="entry name" value="Acyl_CoA_acyltransferase"/>
</dbReference>
<dbReference type="GO" id="GO:0005730">
    <property type="term" value="C:nucleolus"/>
    <property type="evidence" value="ECO:0007669"/>
    <property type="project" value="UniProtKB-SubCell"/>
</dbReference>
<dbReference type="SUPFAM" id="SSF52540">
    <property type="entry name" value="P-loop containing nucleoside triphosphate hydrolases"/>
    <property type="match status" value="1"/>
</dbReference>
<dbReference type="SUPFAM" id="SSF55729">
    <property type="entry name" value="Acyl-CoA N-acyltransferases (Nat)"/>
    <property type="match status" value="1"/>
</dbReference>
<dbReference type="AlphaFoldDB" id="A0A437AKT1"/>
<name>A0A437AKT1_9MICR</name>
<dbReference type="GO" id="GO:0005524">
    <property type="term" value="F:ATP binding"/>
    <property type="evidence" value="ECO:0007669"/>
    <property type="project" value="UniProtKB-KW"/>
</dbReference>
<comment type="caution">
    <text evidence="8">The sequence shown here is derived from an EMBL/GenBank/DDBJ whole genome shotgun (WGS) entry which is preliminary data.</text>
</comment>
<dbReference type="OrthoDB" id="10067491at2759"/>
<evidence type="ECO:0000256" key="1">
    <source>
        <dbReference type="ARBA" id="ARBA00004604"/>
    </source>
</evidence>
<dbReference type="PANTHER" id="PTHR10925">
    <property type="entry name" value="N-ACETYLTRANSFERASE 10"/>
    <property type="match status" value="1"/>
</dbReference>
<dbReference type="InterPro" id="IPR027417">
    <property type="entry name" value="P-loop_NTPase"/>
</dbReference>
<dbReference type="InterPro" id="IPR032672">
    <property type="entry name" value="TmcA/NAT10/Kre33"/>
</dbReference>
<keyword evidence="2 8" id="KW-0808">Transferase</keyword>
<keyword evidence="4" id="KW-0547">Nucleotide-binding</keyword>
<dbReference type="Gene3D" id="3.40.630.30">
    <property type="match status" value="1"/>
</dbReference>
<dbReference type="PROSITE" id="PS51186">
    <property type="entry name" value="GNAT"/>
    <property type="match status" value="1"/>
</dbReference>
<proteinExistence type="predicted"/>
<dbReference type="GO" id="GO:0000049">
    <property type="term" value="F:tRNA binding"/>
    <property type="evidence" value="ECO:0007669"/>
    <property type="project" value="TreeGrafter"/>
</dbReference>
<reference evidence="8 9" key="1">
    <citation type="submission" date="2018-10" db="EMBL/GenBank/DDBJ databases">
        <title>Draft genome sequence of the microsporidian Tubulinosema ratisbonensis.</title>
        <authorList>
            <person name="Polonais V."/>
            <person name="Peyretaillade E."/>
            <person name="Niehus S."/>
            <person name="Wawrzyniak I."/>
            <person name="Franchet A."/>
            <person name="Gaspin C."/>
            <person name="Reichstadt M."/>
            <person name="Belser C."/>
            <person name="Labadie K."/>
            <person name="Delbac F."/>
            <person name="Ferrandon D."/>
        </authorList>
    </citation>
    <scope>NUCLEOTIDE SEQUENCE [LARGE SCALE GENOMIC DNA]</scope>
    <source>
        <strain evidence="8 9">Franzen</strain>
    </source>
</reference>
<keyword evidence="9" id="KW-1185">Reference proteome</keyword>
<dbReference type="Proteomes" id="UP000282876">
    <property type="component" value="Unassembled WGS sequence"/>
</dbReference>
<dbReference type="GO" id="GO:0030686">
    <property type="term" value="C:90S preribosome"/>
    <property type="evidence" value="ECO:0007669"/>
    <property type="project" value="TreeGrafter"/>
</dbReference>
<dbReference type="Pfam" id="PF05127">
    <property type="entry name" value="NAT10_TcmA_helicase"/>
    <property type="match status" value="1"/>
</dbReference>
<evidence type="ECO:0000259" key="7">
    <source>
        <dbReference type="PROSITE" id="PS51186"/>
    </source>
</evidence>
<organism evidence="8 9">
    <name type="scientific">Tubulinosema ratisbonensis</name>
    <dbReference type="NCBI Taxonomy" id="291195"/>
    <lineage>
        <taxon>Eukaryota</taxon>
        <taxon>Fungi</taxon>
        <taxon>Fungi incertae sedis</taxon>
        <taxon>Microsporidia</taxon>
        <taxon>Tubulinosematoidea</taxon>
        <taxon>Tubulinosematidae</taxon>
        <taxon>Tubulinosema</taxon>
    </lineage>
</organism>
<sequence length="654" mass="76984">MTAQIEREIVFLQCEKINLKKIKFSEDTCLVSEKKDFVNCYTYKDIDKLLGKTYKNIIFTDLYFLTPNSFCIAAGAISTGGSLIFLTDISLEKLSVSNFYLHITYFRSQNLFFKRFFLIFKKYFKVYAIENILEINKFLTTKQEIEIKTNDLQSKTKDPSFIKDSILNFLVTNDQKEAFLEIIDKKNKCIFITSERGCGKTFLLGALTVFFVLTKYEKVAVINSSDTLIYAIKQIFKILSINYDIRKNSIKLLDYFTKEITFSNGEIYIVDEAATLSITKVAELTKFKSIFATTEHGYEGSGKALTHKILIKKEIKKMKLNEIIRHCQNDKLQNFINEVFLFNVKMKEIYEFDEPHELKHLSKNDLFNNESLLKEVFSLLLNEHYRSNPDEMMFILDSCFTEVTLLMKNEDVIGVLVYVIEEMCDKNNKTGNLINNLMNEKYFLPHFTNKGIRIFRLVIHPSFRKRGLGKVLVNNFINFMQEYDFIGVSFSISHDLLIFWQKCKFFPFYLSKKESEKTGNFNLIMIYNLKIPYFFTEFFNNLYFSFRKLNSVIILQLICNFKEKFNKLIKFNSFEKIKIKKFLENSTDPNKVIEFLPRIAENDLFNDQLGLLERLLLIKVGLLRYSFYEFCDEINLPVKNLTSILKSIFKIFDN</sequence>
<evidence type="ECO:0000256" key="5">
    <source>
        <dbReference type="ARBA" id="ARBA00022840"/>
    </source>
</evidence>
<dbReference type="Gene3D" id="3.40.50.300">
    <property type="entry name" value="P-loop containing nucleotide triphosphate hydrolases"/>
    <property type="match status" value="1"/>
</dbReference>
<dbReference type="PANTHER" id="PTHR10925:SF5">
    <property type="entry name" value="RNA CYTIDINE ACETYLTRANSFERASE"/>
    <property type="match status" value="1"/>
</dbReference>
<dbReference type="InterPro" id="IPR000182">
    <property type="entry name" value="GNAT_dom"/>
</dbReference>
<dbReference type="Pfam" id="PF13718">
    <property type="entry name" value="GNAT_acetyltr_2"/>
    <property type="match status" value="1"/>
</dbReference>
<gene>
    <name evidence="8" type="ORF">TUBRATIS_17250</name>
</gene>
<dbReference type="STRING" id="291195.A0A437AKT1"/>
<keyword evidence="3" id="KW-0819">tRNA processing</keyword>
<evidence type="ECO:0000313" key="9">
    <source>
        <dbReference type="Proteomes" id="UP000282876"/>
    </source>
</evidence>
<protein>
    <submittedName>
        <fullName evidence="8">tRNA(Met) cytidine acetyltransferase</fullName>
    </submittedName>
</protein>
<accession>A0A437AKT1</accession>
<comment type="subcellular location">
    <subcellularLocation>
        <location evidence="1">Nucleus</location>
        <location evidence="1">Nucleolus</location>
    </subcellularLocation>
</comment>
<evidence type="ECO:0000256" key="6">
    <source>
        <dbReference type="ARBA" id="ARBA00023315"/>
    </source>
</evidence>
<dbReference type="EMBL" id="RCSS01000401">
    <property type="protein sequence ID" value="RVD91801.1"/>
    <property type="molecule type" value="Genomic_DNA"/>
</dbReference>
<dbReference type="VEuPathDB" id="MicrosporidiaDB:TUBRATIS_17250"/>
<feature type="domain" description="N-acetyltransferase" evidence="7">
    <location>
        <begin position="356"/>
        <end position="530"/>
    </location>
</feature>
<dbReference type="CDD" id="cd04301">
    <property type="entry name" value="NAT_SF"/>
    <property type="match status" value="1"/>
</dbReference>
<evidence type="ECO:0000256" key="3">
    <source>
        <dbReference type="ARBA" id="ARBA00022694"/>
    </source>
</evidence>
<dbReference type="Gene3D" id="3.40.50.11040">
    <property type="match status" value="1"/>
</dbReference>
<dbReference type="GO" id="GO:1904812">
    <property type="term" value="P:rRNA acetylation involved in maturation of SSU-rRNA"/>
    <property type="evidence" value="ECO:0007669"/>
    <property type="project" value="TreeGrafter"/>
</dbReference>
<dbReference type="GO" id="GO:1990883">
    <property type="term" value="F:18S rRNA cytidine N-acetyltransferase activity"/>
    <property type="evidence" value="ECO:0007669"/>
    <property type="project" value="TreeGrafter"/>
</dbReference>
<keyword evidence="5" id="KW-0067">ATP-binding</keyword>
<dbReference type="Pfam" id="PF08351">
    <property type="entry name" value="TmcA_N"/>
    <property type="match status" value="1"/>
</dbReference>
<evidence type="ECO:0000256" key="2">
    <source>
        <dbReference type="ARBA" id="ARBA00022679"/>
    </source>
</evidence>
<dbReference type="GO" id="GO:0008033">
    <property type="term" value="P:tRNA processing"/>
    <property type="evidence" value="ECO:0007669"/>
    <property type="project" value="UniProtKB-KW"/>
</dbReference>
<dbReference type="InterPro" id="IPR007807">
    <property type="entry name" value="TcmA/NAT10_helicase"/>
</dbReference>
<evidence type="ECO:0000313" key="8">
    <source>
        <dbReference type="EMBL" id="RVD91801.1"/>
    </source>
</evidence>
<evidence type="ECO:0000256" key="4">
    <source>
        <dbReference type="ARBA" id="ARBA00022741"/>
    </source>
</evidence>
<dbReference type="InterPro" id="IPR013562">
    <property type="entry name" value="TmcA/NAT10_N"/>
</dbReference>